<dbReference type="Proteomes" id="UP000886611">
    <property type="component" value="Unassembled WGS sequence"/>
</dbReference>
<name>A0A8X7X5R1_POLSE</name>
<evidence type="ECO:0000259" key="17">
    <source>
        <dbReference type="PROSITE" id="PS50030"/>
    </source>
</evidence>
<gene>
    <name evidence="20" type="primary">Usp13</name>
    <name evidence="20" type="ORF">GTO96_0000828</name>
</gene>
<dbReference type="PIRSF" id="PIRSF016308">
    <property type="entry name" value="UBP"/>
    <property type="match status" value="1"/>
</dbReference>
<dbReference type="PANTHER" id="PTHR21646:SF105">
    <property type="entry name" value="UBIQUITIN CARBOXYL-TERMINAL HYDROLASE 13"/>
    <property type="match status" value="1"/>
</dbReference>
<sequence>MRLSINRSVMHLYVRYCTRATLNGSTCVYPVRGAVCKPLNTIRDGDRGLQFTPRLPDGAFPAAWRCPGCQQGIMDYGVFPYKPAGYPRGQQRTLQGDLEPNFDFNGEDYEYEDEAKLVIFPDHFEIPLPNIEELPALVTIACDEVLSAKSPYRRQDPDSWEEEIQVSKHASSLKQLDNGVRIPPSGWKCSKCELQENLWLNLTDGSVLCGKWFFDGTGGNGHALDHYRETNYPLAVRLGSMTPDGADVYSFQEEEAVIDPHLAEHLAHFGIDMLQMPKTENGFTCSEFKSRTNEWEVIQESGLKLKPVYGPGFTGIKNLGNSCYLTATMQVLFHIPEFQRAYVGNLQRIFDYSPLDPTQDFNTQMAKLGHGLLSGQYSKPPVKSELIEQVMKEEYKRNSEGTENPSDVFRYLVEERIQCCQSRKVRYTHSVDYLMQLPVPVEAATNKEELIMYEVKRREAEVNKRMFPEVVRARIPFSACLQAWTEPENVDDFWSSALQAKSAGIKTSRFSSFPEYLVIQIKKFTFGLDWVPKKLDVSIDMPDLLDITFLRATGLQLGEEELPDIAPPIVIPDEPKAPEIDDSAVMQLAEMGFPLEACRKAVYYTGNMGAEVAFNWIIAHMEEPDFAEPLVLSSFSEIGPSGFGTAPILENQPPEESVAILTSMGFPRNQAIRALKETNNNLERALDWIFTNPNGEEESEAASDIAENEGNTNSNDVLTSNVADSEPTGPRVRDGPGKYELIAFISHMGTSTMCGHYVCHIKKEGRWVLYNDHKVSLSERPPKDLGYIYFYQRISS</sequence>
<keyword evidence="5" id="KW-0677">Repeat</keyword>
<dbReference type="PROSITE" id="PS50271">
    <property type="entry name" value="ZF_UBP"/>
    <property type="match status" value="1"/>
</dbReference>
<evidence type="ECO:0000256" key="16">
    <source>
        <dbReference type="SAM" id="MobiDB-lite"/>
    </source>
</evidence>
<keyword evidence="10 13" id="KW-0862">Zinc</keyword>
<dbReference type="CDD" id="cd02658">
    <property type="entry name" value="Peptidase_C19B"/>
    <property type="match status" value="1"/>
</dbReference>
<dbReference type="SUPFAM" id="SSF54001">
    <property type="entry name" value="Cysteine proteinases"/>
    <property type="match status" value="1"/>
</dbReference>
<evidence type="ECO:0000256" key="9">
    <source>
        <dbReference type="ARBA" id="ARBA00022807"/>
    </source>
</evidence>
<dbReference type="SUPFAM" id="SSF46934">
    <property type="entry name" value="UBA-like"/>
    <property type="match status" value="1"/>
</dbReference>
<protein>
    <recommendedName>
        <fullName evidence="15">Ubiquitin carboxyl-terminal hydrolase</fullName>
        <ecNumber evidence="15">3.4.19.12</ecNumber>
    </recommendedName>
</protein>
<dbReference type="FunFam" id="1.10.8.10:FF:000016">
    <property type="entry name" value="Ubiquitin carboxyl-terminal hydrolase"/>
    <property type="match status" value="1"/>
</dbReference>
<dbReference type="InterPro" id="IPR001394">
    <property type="entry name" value="Peptidase_C19_UCH"/>
</dbReference>
<reference evidence="20 21" key="1">
    <citation type="journal article" date="2021" name="Cell">
        <title>Tracing the genetic footprints of vertebrate landing in non-teleost ray-finned fishes.</title>
        <authorList>
            <person name="Bi X."/>
            <person name="Wang K."/>
            <person name="Yang L."/>
            <person name="Pan H."/>
            <person name="Jiang H."/>
            <person name="Wei Q."/>
            <person name="Fang M."/>
            <person name="Yu H."/>
            <person name="Zhu C."/>
            <person name="Cai Y."/>
            <person name="He Y."/>
            <person name="Gan X."/>
            <person name="Zeng H."/>
            <person name="Yu D."/>
            <person name="Zhu Y."/>
            <person name="Jiang H."/>
            <person name="Qiu Q."/>
            <person name="Yang H."/>
            <person name="Zhang Y.E."/>
            <person name="Wang W."/>
            <person name="Zhu M."/>
            <person name="He S."/>
            <person name="Zhang G."/>
        </authorList>
    </citation>
    <scope>NUCLEOTIDE SEQUENCE [LARGE SCALE GENOMIC DNA]</scope>
    <source>
        <strain evidence="20">Bchr_013</strain>
    </source>
</reference>
<dbReference type="PROSITE" id="PS00972">
    <property type="entry name" value="USP_1"/>
    <property type="match status" value="1"/>
</dbReference>
<feature type="domain" description="UBP-type" evidence="19">
    <location>
        <begin position="165"/>
        <end position="273"/>
    </location>
</feature>
<dbReference type="SMART" id="SM00290">
    <property type="entry name" value="ZnF_UBP"/>
    <property type="match status" value="1"/>
</dbReference>
<evidence type="ECO:0000256" key="10">
    <source>
        <dbReference type="ARBA" id="ARBA00022833"/>
    </source>
</evidence>
<feature type="domain" description="UBA" evidence="17">
    <location>
        <begin position="579"/>
        <end position="620"/>
    </location>
</feature>
<dbReference type="InterPro" id="IPR016652">
    <property type="entry name" value="Ubiquitinyl_hydrolase"/>
</dbReference>
<feature type="binding site" evidence="13">
    <location>
        <position position="189"/>
    </location>
    <ligand>
        <name>Zn(2+)</name>
        <dbReference type="ChEBI" id="CHEBI:29105"/>
    </ligand>
</feature>
<feature type="region of interest" description="Disordered" evidence="16">
    <location>
        <begin position="697"/>
        <end position="733"/>
    </location>
</feature>
<evidence type="ECO:0000256" key="11">
    <source>
        <dbReference type="ARBA" id="ARBA00023006"/>
    </source>
</evidence>
<feature type="binding site" evidence="13">
    <location>
        <position position="209"/>
    </location>
    <ligand>
        <name>Zn(2+)</name>
        <dbReference type="ChEBI" id="CHEBI:29105"/>
    </ligand>
</feature>
<evidence type="ECO:0000256" key="2">
    <source>
        <dbReference type="ARBA" id="ARBA00009085"/>
    </source>
</evidence>
<dbReference type="InterPro" id="IPR001607">
    <property type="entry name" value="Znf_UBP"/>
</dbReference>
<feature type="active site" description="Proton acceptor" evidence="12">
    <location>
        <position position="756"/>
    </location>
</feature>
<dbReference type="Gene3D" id="1.10.8.10">
    <property type="entry name" value="DNA helicase RuvA subunit, C-terminal domain"/>
    <property type="match status" value="2"/>
</dbReference>
<dbReference type="InterPro" id="IPR018200">
    <property type="entry name" value="USP_CS"/>
</dbReference>
<feature type="non-terminal residue" evidence="20">
    <location>
        <position position="1"/>
    </location>
</feature>
<dbReference type="InterPro" id="IPR015940">
    <property type="entry name" value="UBA"/>
</dbReference>
<keyword evidence="7 15" id="KW-0833">Ubl conjugation pathway</keyword>
<evidence type="ECO:0000256" key="14">
    <source>
        <dbReference type="PROSITE-ProRule" id="PRU00502"/>
    </source>
</evidence>
<feature type="non-terminal residue" evidence="20">
    <location>
        <position position="796"/>
    </location>
</feature>
<dbReference type="Pfam" id="PF02148">
    <property type="entry name" value="zf-UBP"/>
    <property type="match status" value="1"/>
</dbReference>
<dbReference type="PANTHER" id="PTHR21646">
    <property type="entry name" value="UBIQUITIN CARBOXYL-TERMINAL HYDROLASE"/>
    <property type="match status" value="1"/>
</dbReference>
<dbReference type="GO" id="GO:0004843">
    <property type="term" value="F:cysteine-type deubiquitinase activity"/>
    <property type="evidence" value="ECO:0007669"/>
    <property type="project" value="UniProtKB-UniRule"/>
</dbReference>
<keyword evidence="6 14" id="KW-0863">Zinc-finger</keyword>
<dbReference type="Gene3D" id="3.30.40.10">
    <property type="entry name" value="Zinc/RING finger domain, C3HC4 (zinc finger)"/>
    <property type="match status" value="1"/>
</dbReference>
<dbReference type="EMBL" id="JAATIS010004040">
    <property type="protein sequence ID" value="KAG2462590.1"/>
    <property type="molecule type" value="Genomic_DNA"/>
</dbReference>
<evidence type="ECO:0000259" key="19">
    <source>
        <dbReference type="PROSITE" id="PS50271"/>
    </source>
</evidence>
<accession>A0A8X7X5R1</accession>
<dbReference type="InterPro" id="IPR050185">
    <property type="entry name" value="Ub_carboxyl-term_hydrolase"/>
</dbReference>
<dbReference type="PROSITE" id="PS00973">
    <property type="entry name" value="USP_2"/>
    <property type="match status" value="1"/>
</dbReference>
<dbReference type="SMART" id="SM00165">
    <property type="entry name" value="UBA"/>
    <property type="match status" value="2"/>
</dbReference>
<dbReference type="SUPFAM" id="SSF57850">
    <property type="entry name" value="RING/U-box"/>
    <property type="match status" value="1"/>
</dbReference>
<evidence type="ECO:0000256" key="8">
    <source>
        <dbReference type="ARBA" id="ARBA00022801"/>
    </source>
</evidence>
<dbReference type="EC" id="3.4.19.12" evidence="15"/>
<evidence type="ECO:0000256" key="1">
    <source>
        <dbReference type="ARBA" id="ARBA00000707"/>
    </source>
</evidence>
<feature type="domain" description="UBA" evidence="17">
    <location>
        <begin position="652"/>
        <end position="692"/>
    </location>
</feature>
<comment type="similarity">
    <text evidence="2 15">Belongs to the peptidase C19 family.</text>
</comment>
<dbReference type="Gene3D" id="3.90.70.10">
    <property type="entry name" value="Cysteine proteinases"/>
    <property type="match status" value="3"/>
</dbReference>
<dbReference type="Pfam" id="PF00443">
    <property type="entry name" value="UCH"/>
    <property type="match status" value="1"/>
</dbReference>
<feature type="binding site" evidence="13">
    <location>
        <position position="222"/>
    </location>
    <ligand>
        <name>Zn(2+)</name>
        <dbReference type="ChEBI" id="CHEBI:29105"/>
    </ligand>
</feature>
<dbReference type="GO" id="GO:0006508">
    <property type="term" value="P:proteolysis"/>
    <property type="evidence" value="ECO:0007669"/>
    <property type="project" value="UniProtKB-KW"/>
</dbReference>
<dbReference type="InterPro" id="IPR013083">
    <property type="entry name" value="Znf_RING/FYVE/PHD"/>
</dbReference>
<evidence type="ECO:0000313" key="20">
    <source>
        <dbReference type="EMBL" id="KAG2462590.1"/>
    </source>
</evidence>
<dbReference type="InterPro" id="IPR028889">
    <property type="entry name" value="USP"/>
</dbReference>
<evidence type="ECO:0000256" key="4">
    <source>
        <dbReference type="ARBA" id="ARBA00022723"/>
    </source>
</evidence>
<keyword evidence="11" id="KW-0072">Autophagy</keyword>
<evidence type="ECO:0000256" key="13">
    <source>
        <dbReference type="PIRSR" id="PIRSR016308-3"/>
    </source>
</evidence>
<dbReference type="CDD" id="cd14384">
    <property type="entry name" value="UBA1_UBP13"/>
    <property type="match status" value="1"/>
</dbReference>
<comment type="caution">
    <text evidence="20">The sequence shown here is derived from an EMBL/GenBank/DDBJ whole genome shotgun (WGS) entry which is preliminary data.</text>
</comment>
<evidence type="ECO:0000313" key="21">
    <source>
        <dbReference type="Proteomes" id="UP000886611"/>
    </source>
</evidence>
<dbReference type="GO" id="GO:0006914">
    <property type="term" value="P:autophagy"/>
    <property type="evidence" value="ECO:0007669"/>
    <property type="project" value="UniProtKB-KW"/>
</dbReference>
<keyword evidence="21" id="KW-1185">Reference proteome</keyword>
<feature type="binding site" evidence="13">
    <location>
        <position position="192"/>
    </location>
    <ligand>
        <name>Zn(2+)</name>
        <dbReference type="ChEBI" id="CHEBI:29105"/>
    </ligand>
</feature>
<dbReference type="Pfam" id="PF00627">
    <property type="entry name" value="UBA"/>
    <property type="match status" value="2"/>
</dbReference>
<dbReference type="FunFam" id="3.30.40.10:FF:000026">
    <property type="entry name" value="Ubiquitin carboxyl-terminal hydrolase"/>
    <property type="match status" value="1"/>
</dbReference>
<feature type="compositionally biased region" description="Polar residues" evidence="16">
    <location>
        <begin position="710"/>
        <end position="723"/>
    </location>
</feature>
<evidence type="ECO:0000259" key="18">
    <source>
        <dbReference type="PROSITE" id="PS50235"/>
    </source>
</evidence>
<keyword evidence="3 15" id="KW-0645">Protease</keyword>
<evidence type="ECO:0000256" key="7">
    <source>
        <dbReference type="ARBA" id="ARBA00022786"/>
    </source>
</evidence>
<feature type="active site" description="Nucleophile" evidence="12">
    <location>
        <position position="323"/>
    </location>
</feature>
<feature type="domain" description="USP" evidence="18">
    <location>
        <begin position="314"/>
        <end position="794"/>
    </location>
</feature>
<dbReference type="PROSITE" id="PS50235">
    <property type="entry name" value="USP_3"/>
    <property type="match status" value="1"/>
</dbReference>
<organism evidence="20 21">
    <name type="scientific">Polypterus senegalus</name>
    <name type="common">Senegal bichir</name>
    <dbReference type="NCBI Taxonomy" id="55291"/>
    <lineage>
        <taxon>Eukaryota</taxon>
        <taxon>Metazoa</taxon>
        <taxon>Chordata</taxon>
        <taxon>Craniata</taxon>
        <taxon>Vertebrata</taxon>
        <taxon>Euteleostomi</taxon>
        <taxon>Actinopterygii</taxon>
        <taxon>Polypteriformes</taxon>
        <taxon>Polypteridae</taxon>
        <taxon>Polypterus</taxon>
    </lineage>
</organism>
<dbReference type="InterPro" id="IPR009060">
    <property type="entry name" value="UBA-like_sf"/>
</dbReference>
<dbReference type="CDD" id="cd14386">
    <property type="entry name" value="UBA2_UBP5"/>
    <property type="match status" value="1"/>
</dbReference>
<dbReference type="InterPro" id="IPR038765">
    <property type="entry name" value="Papain-like_cys_pep_sf"/>
</dbReference>
<dbReference type="GO" id="GO:0016579">
    <property type="term" value="P:protein deubiquitination"/>
    <property type="evidence" value="ECO:0007669"/>
    <property type="project" value="InterPro"/>
</dbReference>
<dbReference type="AlphaFoldDB" id="A0A8X7X5R1"/>
<proteinExistence type="inferred from homology"/>
<keyword evidence="8 15" id="KW-0378">Hydrolase</keyword>
<dbReference type="GO" id="GO:0008270">
    <property type="term" value="F:zinc ion binding"/>
    <property type="evidence" value="ECO:0007669"/>
    <property type="project" value="UniProtKB-KW"/>
</dbReference>
<keyword evidence="4 13" id="KW-0479">Metal-binding</keyword>
<evidence type="ECO:0000256" key="5">
    <source>
        <dbReference type="ARBA" id="ARBA00022737"/>
    </source>
</evidence>
<evidence type="ECO:0000256" key="12">
    <source>
        <dbReference type="PIRSR" id="PIRSR016308-1"/>
    </source>
</evidence>
<evidence type="ECO:0000256" key="3">
    <source>
        <dbReference type="ARBA" id="ARBA00022670"/>
    </source>
</evidence>
<comment type="catalytic activity">
    <reaction evidence="1 15">
        <text>Thiol-dependent hydrolysis of ester, thioester, amide, peptide and isopeptide bonds formed by the C-terminal Gly of ubiquitin (a 76-residue protein attached to proteins as an intracellular targeting signal).</text>
        <dbReference type="EC" id="3.4.19.12"/>
    </reaction>
</comment>
<keyword evidence="9 15" id="KW-0788">Thiol protease</keyword>
<dbReference type="PROSITE" id="PS50030">
    <property type="entry name" value="UBA"/>
    <property type="match status" value="2"/>
</dbReference>
<evidence type="ECO:0000256" key="6">
    <source>
        <dbReference type="ARBA" id="ARBA00022771"/>
    </source>
</evidence>
<evidence type="ECO:0000256" key="15">
    <source>
        <dbReference type="RuleBase" id="RU366025"/>
    </source>
</evidence>